<reference evidence="1" key="2">
    <citation type="journal article" date="2015" name="Data Brief">
        <title>Shoot transcriptome of the giant reed, Arundo donax.</title>
        <authorList>
            <person name="Barrero R.A."/>
            <person name="Guerrero F.D."/>
            <person name="Moolhuijzen P."/>
            <person name="Goolsby J.A."/>
            <person name="Tidwell J."/>
            <person name="Bellgard S.E."/>
            <person name="Bellgard M.I."/>
        </authorList>
    </citation>
    <scope>NUCLEOTIDE SEQUENCE</scope>
    <source>
        <tissue evidence="1">Shoot tissue taken approximately 20 cm above the soil surface</tissue>
    </source>
</reference>
<evidence type="ECO:0000313" key="1">
    <source>
        <dbReference type="EMBL" id="JAD81357.1"/>
    </source>
</evidence>
<accession>A0A0A9DC71</accession>
<proteinExistence type="predicted"/>
<organism evidence="1">
    <name type="scientific">Arundo donax</name>
    <name type="common">Giant reed</name>
    <name type="synonym">Donax arundinaceus</name>
    <dbReference type="NCBI Taxonomy" id="35708"/>
    <lineage>
        <taxon>Eukaryota</taxon>
        <taxon>Viridiplantae</taxon>
        <taxon>Streptophyta</taxon>
        <taxon>Embryophyta</taxon>
        <taxon>Tracheophyta</taxon>
        <taxon>Spermatophyta</taxon>
        <taxon>Magnoliopsida</taxon>
        <taxon>Liliopsida</taxon>
        <taxon>Poales</taxon>
        <taxon>Poaceae</taxon>
        <taxon>PACMAD clade</taxon>
        <taxon>Arundinoideae</taxon>
        <taxon>Arundineae</taxon>
        <taxon>Arundo</taxon>
    </lineage>
</organism>
<reference evidence="1" key="1">
    <citation type="submission" date="2014-09" db="EMBL/GenBank/DDBJ databases">
        <authorList>
            <person name="Magalhaes I.L.F."/>
            <person name="Oliveira U."/>
            <person name="Santos F.R."/>
            <person name="Vidigal T.H.D.A."/>
            <person name="Brescovit A.D."/>
            <person name="Santos A.J."/>
        </authorList>
    </citation>
    <scope>NUCLEOTIDE SEQUENCE</scope>
    <source>
        <tissue evidence="1">Shoot tissue taken approximately 20 cm above the soil surface</tissue>
    </source>
</reference>
<dbReference type="EMBL" id="GBRH01216538">
    <property type="protein sequence ID" value="JAD81357.1"/>
    <property type="molecule type" value="Transcribed_RNA"/>
</dbReference>
<protein>
    <submittedName>
        <fullName evidence="1">DNA binding / catalytic/ nuclease</fullName>
    </submittedName>
</protein>
<sequence length="50" mass="5580">MLSKSSLSVYFSAQANLASSSHLKEQRTLSLDKLYQQQGHCTLVQPQMVP</sequence>
<name>A0A0A9DC71_ARUDO</name>
<dbReference type="AlphaFoldDB" id="A0A0A9DC71"/>